<dbReference type="InterPro" id="IPR051128">
    <property type="entry name" value="EgtD_Methyltrsf_superfamily"/>
</dbReference>
<keyword evidence="1" id="KW-0489">Methyltransferase</keyword>
<keyword evidence="2" id="KW-0808">Transferase</keyword>
<dbReference type="InterPro" id="IPR029063">
    <property type="entry name" value="SAM-dependent_MTases_sf"/>
</dbReference>
<accession>A0A8K0ET73</accession>
<gene>
    <name evidence="4" type="primary">Hypp3181</name>
    <name evidence="4" type="ORF">BLAG_LOCUS19429</name>
</gene>
<evidence type="ECO:0000256" key="1">
    <source>
        <dbReference type="ARBA" id="ARBA00022603"/>
    </source>
</evidence>
<keyword evidence="5" id="KW-1185">Reference proteome</keyword>
<sequence length="306" mass="34529">MIVRGILLQRTEYTVHCLVTLVLKQIKHLTYTQTRWPIAFRRMMGSRASETPATTGSDDVTSPYHVPAELMPVVTSLTSPERRYLPLWYLYDTRGSELCEEMIQTSKSYKLWKHEYSILQTHADDIASKVSSPAVLVDLGSAASSKTRLIIEAMLKRHAVTFVPVDTAKEFIETCGRQLERDYPGLTVEPFGGFYMDGVRHSAARSGIKLLLFLGSSLGNVSIREQLKMLQEIRAQLTDQDRFILGVDMNTDRETLSQAYGDQWIPIWRDNLISRLNMKSLASTLTFETTKESISTRGRTPAASGT</sequence>
<dbReference type="PANTHER" id="PTHR43397:SF1">
    <property type="entry name" value="ERGOTHIONEINE BIOSYNTHESIS PROTEIN 1"/>
    <property type="match status" value="1"/>
</dbReference>
<evidence type="ECO:0000313" key="4">
    <source>
        <dbReference type="EMBL" id="CAH1265438.1"/>
    </source>
</evidence>
<reference evidence="4" key="1">
    <citation type="submission" date="2022-01" db="EMBL/GenBank/DDBJ databases">
        <authorList>
            <person name="Braso-Vives M."/>
        </authorList>
    </citation>
    <scope>NUCLEOTIDE SEQUENCE</scope>
</reference>
<dbReference type="EMBL" id="OV696690">
    <property type="protein sequence ID" value="CAH1265438.1"/>
    <property type="molecule type" value="Genomic_DNA"/>
</dbReference>
<dbReference type="Gene3D" id="3.40.50.150">
    <property type="entry name" value="Vaccinia Virus protein VP39"/>
    <property type="match status" value="1"/>
</dbReference>
<evidence type="ECO:0000313" key="5">
    <source>
        <dbReference type="Proteomes" id="UP000838412"/>
    </source>
</evidence>
<protein>
    <submittedName>
        <fullName evidence="4">Hypp3181 protein</fullName>
    </submittedName>
</protein>
<dbReference type="GO" id="GO:0008168">
    <property type="term" value="F:methyltransferase activity"/>
    <property type="evidence" value="ECO:0007669"/>
    <property type="project" value="UniProtKB-KW"/>
</dbReference>
<dbReference type="Pfam" id="PF10017">
    <property type="entry name" value="Methyltransf_33"/>
    <property type="match status" value="1"/>
</dbReference>
<evidence type="ECO:0000256" key="2">
    <source>
        <dbReference type="ARBA" id="ARBA00022679"/>
    </source>
</evidence>
<dbReference type="OrthoDB" id="4190at2759"/>
<dbReference type="InterPro" id="IPR019257">
    <property type="entry name" value="MeTrfase_dom"/>
</dbReference>
<dbReference type="Proteomes" id="UP000838412">
    <property type="component" value="Chromosome 5"/>
</dbReference>
<name>A0A8K0ET73_BRALA</name>
<dbReference type="GO" id="GO:0032259">
    <property type="term" value="P:methylation"/>
    <property type="evidence" value="ECO:0007669"/>
    <property type="project" value="UniProtKB-KW"/>
</dbReference>
<dbReference type="AlphaFoldDB" id="A0A8K0ET73"/>
<dbReference type="PANTHER" id="PTHR43397">
    <property type="entry name" value="ERGOTHIONEINE BIOSYNTHESIS PROTEIN 1"/>
    <property type="match status" value="1"/>
</dbReference>
<proteinExistence type="predicted"/>
<evidence type="ECO:0000259" key="3">
    <source>
        <dbReference type="Pfam" id="PF10017"/>
    </source>
</evidence>
<organism evidence="4 5">
    <name type="scientific">Branchiostoma lanceolatum</name>
    <name type="common">Common lancelet</name>
    <name type="synonym">Amphioxus lanceolatum</name>
    <dbReference type="NCBI Taxonomy" id="7740"/>
    <lineage>
        <taxon>Eukaryota</taxon>
        <taxon>Metazoa</taxon>
        <taxon>Chordata</taxon>
        <taxon>Cephalochordata</taxon>
        <taxon>Leptocardii</taxon>
        <taxon>Amphioxiformes</taxon>
        <taxon>Branchiostomatidae</taxon>
        <taxon>Branchiostoma</taxon>
    </lineage>
</organism>
<feature type="domain" description="Histidine-specific methyltransferase SAM-dependent" evidence="3">
    <location>
        <begin position="73"/>
        <end position="277"/>
    </location>
</feature>